<dbReference type="Gene3D" id="1.20.210.10">
    <property type="entry name" value="Cytochrome c oxidase-like, subunit I domain"/>
    <property type="match status" value="1"/>
</dbReference>
<evidence type="ECO:0000313" key="2">
    <source>
        <dbReference type="EMBL" id="GGF23250.1"/>
    </source>
</evidence>
<evidence type="ECO:0000313" key="3">
    <source>
        <dbReference type="Proteomes" id="UP000655016"/>
    </source>
</evidence>
<evidence type="ECO:0008006" key="4">
    <source>
        <dbReference type="Google" id="ProtNLM"/>
    </source>
</evidence>
<proteinExistence type="predicted"/>
<name>A0ABQ1UNV7_9FLAO</name>
<feature type="transmembrane region" description="Helical" evidence="1">
    <location>
        <begin position="45"/>
        <end position="67"/>
    </location>
</feature>
<keyword evidence="1" id="KW-1133">Transmembrane helix</keyword>
<evidence type="ECO:0000256" key="1">
    <source>
        <dbReference type="SAM" id="Phobius"/>
    </source>
</evidence>
<feature type="transmembrane region" description="Helical" evidence="1">
    <location>
        <begin position="7"/>
        <end position="25"/>
    </location>
</feature>
<sequence length="168" mass="19662">MDFKKFKIYNLFWLVALIILIIGLIQTNNEDTTFDINIHDTYFVIAHIYAALFLSLAYYLMGLGYWIVQKVMKRKLVRVLTIIHSVILNGSFLVYWLLIGYIRAFSDNSFPLLDNYELINLTLVVLTVLILLIGQPIYIINLMIGILRKRKNPYTKNPEIDLRTDKTN</sequence>
<dbReference type="RefSeq" id="WP_163395799.1">
    <property type="nucleotide sequence ID" value="NZ_BMKP01000009.1"/>
</dbReference>
<accession>A0ABQ1UNV7</accession>
<dbReference type="InterPro" id="IPR036927">
    <property type="entry name" value="Cyt_c_oxase-like_su1_sf"/>
</dbReference>
<dbReference type="EMBL" id="BMKP01000009">
    <property type="protein sequence ID" value="GGF23250.1"/>
    <property type="molecule type" value="Genomic_DNA"/>
</dbReference>
<organism evidence="2 3">
    <name type="scientific">Flavobacterium limi</name>
    <dbReference type="NCBI Taxonomy" id="2045105"/>
    <lineage>
        <taxon>Bacteria</taxon>
        <taxon>Pseudomonadati</taxon>
        <taxon>Bacteroidota</taxon>
        <taxon>Flavobacteriia</taxon>
        <taxon>Flavobacteriales</taxon>
        <taxon>Flavobacteriaceae</taxon>
        <taxon>Flavobacterium</taxon>
    </lineage>
</organism>
<reference evidence="3" key="1">
    <citation type="journal article" date="2019" name="Int. J. Syst. Evol. Microbiol.">
        <title>The Global Catalogue of Microorganisms (GCM) 10K type strain sequencing project: providing services to taxonomists for standard genome sequencing and annotation.</title>
        <authorList>
            <consortium name="The Broad Institute Genomics Platform"/>
            <consortium name="The Broad Institute Genome Sequencing Center for Infectious Disease"/>
            <person name="Wu L."/>
            <person name="Ma J."/>
        </authorList>
    </citation>
    <scope>NUCLEOTIDE SEQUENCE [LARGE SCALE GENOMIC DNA]</scope>
    <source>
        <strain evidence="3">CGMCC 1.16060</strain>
    </source>
</reference>
<dbReference type="SUPFAM" id="SSF81442">
    <property type="entry name" value="Cytochrome c oxidase subunit I-like"/>
    <property type="match status" value="1"/>
</dbReference>
<comment type="caution">
    <text evidence="2">The sequence shown here is derived from an EMBL/GenBank/DDBJ whole genome shotgun (WGS) entry which is preliminary data.</text>
</comment>
<dbReference type="Proteomes" id="UP000655016">
    <property type="component" value="Unassembled WGS sequence"/>
</dbReference>
<keyword evidence="3" id="KW-1185">Reference proteome</keyword>
<gene>
    <name evidence="2" type="ORF">GCM10011518_35690</name>
</gene>
<keyword evidence="1" id="KW-0472">Membrane</keyword>
<protein>
    <recommendedName>
        <fullName evidence="4">Cytochrome C and Quinol oxidase polypeptide I</fullName>
    </recommendedName>
</protein>
<keyword evidence="1" id="KW-0812">Transmembrane</keyword>
<feature type="transmembrane region" description="Helical" evidence="1">
    <location>
        <begin position="118"/>
        <end position="147"/>
    </location>
</feature>
<feature type="transmembrane region" description="Helical" evidence="1">
    <location>
        <begin position="79"/>
        <end position="98"/>
    </location>
</feature>